<name>A0ABT0HVA9_9BACT</name>
<gene>
    <name evidence="1" type="ORF">M0L20_29990</name>
</gene>
<evidence type="ECO:0000313" key="1">
    <source>
        <dbReference type="EMBL" id="MCK8496136.1"/>
    </source>
</evidence>
<protein>
    <submittedName>
        <fullName evidence="1">DUF4276 family protein</fullName>
    </submittedName>
</protein>
<dbReference type="Proteomes" id="UP001202180">
    <property type="component" value="Unassembled WGS sequence"/>
</dbReference>
<dbReference type="RefSeq" id="WP_248481023.1">
    <property type="nucleotide sequence ID" value="NZ_JALPRF010000020.1"/>
</dbReference>
<sequence>MNNPAFIVDGFTELKIIQEICPGRPVKRTDLNGKDVTIIAIAKKVSSLIRLLGNRYYPIILLVDKEKREISFEDMAQQLRQALVNEGITDQDIRIGVADRMIENWIVADWEELTGSLENVPEDTDGIHGAGIIKNIKGSYNKTTDGVQLFRSARQVFMYQRSASFRYFINNIDGIPCGYLAFDRA</sequence>
<reference evidence="1 2" key="1">
    <citation type="submission" date="2022-04" db="EMBL/GenBank/DDBJ databases">
        <title>Spirosoma sp. strain RP8 genome sequencing and assembly.</title>
        <authorList>
            <person name="Jung Y."/>
        </authorList>
    </citation>
    <scope>NUCLEOTIDE SEQUENCE [LARGE SCALE GENOMIC DNA]</scope>
    <source>
        <strain evidence="1 2">RP8</strain>
    </source>
</reference>
<dbReference type="EMBL" id="JALPRF010000020">
    <property type="protein sequence ID" value="MCK8496136.1"/>
    <property type="molecule type" value="Genomic_DNA"/>
</dbReference>
<proteinExistence type="predicted"/>
<comment type="caution">
    <text evidence="1">The sequence shown here is derived from an EMBL/GenBank/DDBJ whole genome shotgun (WGS) entry which is preliminary data.</text>
</comment>
<evidence type="ECO:0000313" key="2">
    <source>
        <dbReference type="Proteomes" id="UP001202180"/>
    </source>
</evidence>
<accession>A0ABT0HVA9</accession>
<keyword evidence="2" id="KW-1185">Reference proteome</keyword>
<organism evidence="1 2">
    <name type="scientific">Spirosoma liriopis</name>
    <dbReference type="NCBI Taxonomy" id="2937440"/>
    <lineage>
        <taxon>Bacteria</taxon>
        <taxon>Pseudomonadati</taxon>
        <taxon>Bacteroidota</taxon>
        <taxon>Cytophagia</taxon>
        <taxon>Cytophagales</taxon>
        <taxon>Cytophagaceae</taxon>
        <taxon>Spirosoma</taxon>
    </lineage>
</organism>